<keyword evidence="3" id="KW-0472">Membrane</keyword>
<evidence type="ECO:0000313" key="5">
    <source>
        <dbReference type="Proteomes" id="UP000199445"/>
    </source>
</evidence>
<keyword evidence="5" id="KW-1185">Reference proteome</keyword>
<feature type="region of interest" description="Disordered" evidence="2">
    <location>
        <begin position="1"/>
        <end position="55"/>
    </location>
</feature>
<dbReference type="EMBL" id="FOSC01000003">
    <property type="protein sequence ID" value="SFJ51534.1"/>
    <property type="molecule type" value="Genomic_DNA"/>
</dbReference>
<keyword evidence="1" id="KW-0175">Coiled coil</keyword>
<feature type="coiled-coil region" evidence="1">
    <location>
        <begin position="246"/>
        <end position="317"/>
    </location>
</feature>
<dbReference type="Gene3D" id="1.10.287.1490">
    <property type="match status" value="1"/>
</dbReference>
<dbReference type="RefSeq" id="WP_091702521.1">
    <property type="nucleotide sequence ID" value="NZ_BMYN01000003.1"/>
</dbReference>
<feature type="coiled-coil region" evidence="1">
    <location>
        <begin position="153"/>
        <end position="180"/>
    </location>
</feature>
<feature type="compositionally biased region" description="Basic and acidic residues" evidence="2">
    <location>
        <begin position="20"/>
        <end position="30"/>
    </location>
</feature>
<evidence type="ECO:0000256" key="3">
    <source>
        <dbReference type="SAM" id="Phobius"/>
    </source>
</evidence>
<organism evidence="4 5">
    <name type="scientific">Marinobacter persicus</name>
    <dbReference type="NCBI Taxonomy" id="930118"/>
    <lineage>
        <taxon>Bacteria</taxon>
        <taxon>Pseudomonadati</taxon>
        <taxon>Pseudomonadota</taxon>
        <taxon>Gammaproteobacteria</taxon>
        <taxon>Pseudomonadales</taxon>
        <taxon>Marinobacteraceae</taxon>
        <taxon>Marinobacter</taxon>
    </lineage>
</organism>
<name>A0A1I3RY37_9GAMM</name>
<dbReference type="AlphaFoldDB" id="A0A1I3RY37"/>
<keyword evidence="3" id="KW-0812">Transmembrane</keyword>
<evidence type="ECO:0000313" key="4">
    <source>
        <dbReference type="EMBL" id="SFJ51534.1"/>
    </source>
</evidence>
<gene>
    <name evidence="4" type="ORF">SAMN05216429_103135</name>
</gene>
<protein>
    <submittedName>
        <fullName evidence="4">Uncharacterized protein</fullName>
    </submittedName>
</protein>
<sequence length="317" mass="34856">MEPIRPDDDELRAEAPVAADNRHRTTEPGKKRAAGGAGGGSGRLKKPSGSSGNGSKGGGVLWLWLLLVVVAVGAGAGWYVQNERMSALQVQLQETEEWARQSKLALARFEGDLSETGESLQERGSSLEDQIAAQGERLDTADSEIRKLWAIANERNKDRLDEHEQRLAGLDKQLAESGKNVTDLEATLAQARSSLQGDVQQLDQRLTDEVSALGRASQENASQLETVQEQLAGVDEQVDRRLQRFQREQKLTLDGLDSRIAALEQEVDAMAGNKQLDELRGELDELRETVEAIDASRSQLTSRLVRLSEEVNQLRSR</sequence>
<dbReference type="Proteomes" id="UP000199445">
    <property type="component" value="Unassembled WGS sequence"/>
</dbReference>
<feature type="transmembrane region" description="Helical" evidence="3">
    <location>
        <begin position="61"/>
        <end position="80"/>
    </location>
</feature>
<dbReference type="OrthoDB" id="5700790at2"/>
<reference evidence="4 5" key="1">
    <citation type="submission" date="2016-10" db="EMBL/GenBank/DDBJ databases">
        <authorList>
            <person name="de Groot N.N."/>
        </authorList>
    </citation>
    <scope>NUCLEOTIDE SEQUENCE [LARGE SCALE GENOMIC DNA]</scope>
    <source>
        <strain evidence="4 5">IBRC-M 10445</strain>
    </source>
</reference>
<keyword evidence="3" id="KW-1133">Transmembrane helix</keyword>
<evidence type="ECO:0000256" key="1">
    <source>
        <dbReference type="SAM" id="Coils"/>
    </source>
</evidence>
<proteinExistence type="predicted"/>
<accession>A0A1I3RY37</accession>
<evidence type="ECO:0000256" key="2">
    <source>
        <dbReference type="SAM" id="MobiDB-lite"/>
    </source>
</evidence>